<dbReference type="InterPro" id="IPR003812">
    <property type="entry name" value="Fido"/>
</dbReference>
<evidence type="ECO:0000259" key="3">
    <source>
        <dbReference type="PROSITE" id="PS51459"/>
    </source>
</evidence>
<dbReference type="GO" id="GO:0005524">
    <property type="term" value="F:ATP binding"/>
    <property type="evidence" value="ECO:0007669"/>
    <property type="project" value="UniProtKB-KW"/>
</dbReference>
<dbReference type="AlphaFoldDB" id="A0A3B9IMN4"/>
<keyword evidence="2" id="KW-0547">Nucleotide-binding</keyword>
<evidence type="ECO:0000313" key="5">
    <source>
        <dbReference type="Proteomes" id="UP000257706"/>
    </source>
</evidence>
<feature type="domain" description="Fido" evidence="3">
    <location>
        <begin position="242"/>
        <end position="397"/>
    </location>
</feature>
<keyword evidence="2" id="KW-0067">ATP-binding</keyword>
<feature type="binding site" evidence="2">
    <location>
        <begin position="331"/>
        <end position="338"/>
    </location>
    <ligand>
        <name>ATP</name>
        <dbReference type="ChEBI" id="CHEBI:30616"/>
    </ligand>
</feature>
<dbReference type="PANTHER" id="PTHR13504">
    <property type="entry name" value="FIDO DOMAIN-CONTAINING PROTEIN DDB_G0283145"/>
    <property type="match status" value="1"/>
</dbReference>
<name>A0A3B9IMN4_9PROT</name>
<dbReference type="EMBL" id="DMAI01000224">
    <property type="protein sequence ID" value="HAE48577.1"/>
    <property type="molecule type" value="Genomic_DNA"/>
</dbReference>
<comment type="caution">
    <text evidence="4">The sequence shown here is derived from an EMBL/GenBank/DDBJ whole genome shotgun (WGS) entry which is preliminary data.</text>
</comment>
<dbReference type="PANTHER" id="PTHR13504:SF38">
    <property type="entry name" value="FIDO DOMAIN-CONTAINING PROTEIN"/>
    <property type="match status" value="1"/>
</dbReference>
<dbReference type="Proteomes" id="UP000257706">
    <property type="component" value="Unassembled WGS sequence"/>
</dbReference>
<accession>A0A3B9IMN4</accession>
<protein>
    <submittedName>
        <fullName evidence="4">Cell filamentation protein Fic</fullName>
    </submittedName>
</protein>
<dbReference type="Pfam" id="PF02661">
    <property type="entry name" value="Fic"/>
    <property type="match status" value="1"/>
</dbReference>
<dbReference type="InterPro" id="IPR036597">
    <property type="entry name" value="Fido-like_dom_sf"/>
</dbReference>
<proteinExistence type="predicted"/>
<sequence>MPDVVDDPVGAAWLMRHYGIALPGRLRVTSRIGGRRMTQTDGVVSRETWVEAMRPAPHPAAHLQFHLRHEVPHLDFLARLFTASGPDIVQNWVAEEPTGRYARRAAFLYEWLTGRMLQVPPRSGGNYVDAIDAAGLVAASPDQVQKVARWRVNDNLPGTRHFCPILVRTPAMVQAAALDVSALFKDLVAEFGEDLLMRAAAWLTLRESRSSFAIEGEADKATRIQRFADVMARRTGQGGVPLDDAALALLQREILGEKTVIGRFGLRQSPVFIGETSRYQNLVHYVAPPAEDLVPMLDGLRSFLVKTAGQSPVMRAAVAAFGFVYIHPLADGNGRVHRFLINDLLRRDGTIPAPVILPVSAVITDDPGERRAYDQVLDEVSAPLMQAMRDQISFRPTGAMYPDGIVSDIEINDPDMARPSWRYPDLAPHVVFLARILDRTIRERMRAEARDLRRHARARAALKEVVEMPDPQADRVLRTIEQHQGRLSNALTREMPVLGEPGVWEEVVAAVMRVWGEEDDAAAGTRV</sequence>
<gene>
    <name evidence="4" type="ORF">DCK97_14260</name>
</gene>
<evidence type="ECO:0000256" key="1">
    <source>
        <dbReference type="PIRSR" id="PIRSR640198-1"/>
    </source>
</evidence>
<reference evidence="4 5" key="1">
    <citation type="journal article" date="2018" name="Nat. Biotechnol.">
        <title>A standardized bacterial taxonomy based on genome phylogeny substantially revises the tree of life.</title>
        <authorList>
            <person name="Parks D.H."/>
            <person name="Chuvochina M."/>
            <person name="Waite D.W."/>
            <person name="Rinke C."/>
            <person name="Skarshewski A."/>
            <person name="Chaumeil P.A."/>
            <person name="Hugenholtz P."/>
        </authorList>
    </citation>
    <scope>NUCLEOTIDE SEQUENCE [LARGE SCALE GENOMIC DNA]</scope>
    <source>
        <strain evidence="4">UBA8739</strain>
    </source>
</reference>
<evidence type="ECO:0000313" key="4">
    <source>
        <dbReference type="EMBL" id="HAE48577.1"/>
    </source>
</evidence>
<dbReference type="SUPFAM" id="SSF140931">
    <property type="entry name" value="Fic-like"/>
    <property type="match status" value="1"/>
</dbReference>
<dbReference type="Gene3D" id="1.10.3290.10">
    <property type="entry name" value="Fido-like domain"/>
    <property type="match status" value="1"/>
</dbReference>
<organism evidence="4 5">
    <name type="scientific">Tistrella mobilis</name>
    <dbReference type="NCBI Taxonomy" id="171437"/>
    <lineage>
        <taxon>Bacteria</taxon>
        <taxon>Pseudomonadati</taxon>
        <taxon>Pseudomonadota</taxon>
        <taxon>Alphaproteobacteria</taxon>
        <taxon>Geminicoccales</taxon>
        <taxon>Geminicoccaceae</taxon>
        <taxon>Tistrella</taxon>
    </lineage>
</organism>
<evidence type="ECO:0000256" key="2">
    <source>
        <dbReference type="PIRSR" id="PIRSR640198-2"/>
    </source>
</evidence>
<dbReference type="InterPro" id="IPR040198">
    <property type="entry name" value="Fido_containing"/>
</dbReference>
<feature type="active site" evidence="1">
    <location>
        <position position="327"/>
    </location>
</feature>
<dbReference type="PROSITE" id="PS51459">
    <property type="entry name" value="FIDO"/>
    <property type="match status" value="1"/>
</dbReference>